<dbReference type="InterPro" id="IPR000644">
    <property type="entry name" value="CBS_dom"/>
</dbReference>
<keyword evidence="1 2" id="KW-0129">CBS domain</keyword>
<dbReference type="AlphaFoldDB" id="A0A7C3MCK5"/>
<dbReference type="Gene3D" id="3.10.580.10">
    <property type="entry name" value="CBS-domain"/>
    <property type="match status" value="1"/>
</dbReference>
<dbReference type="PANTHER" id="PTHR43080:SF2">
    <property type="entry name" value="CBS DOMAIN-CONTAINING PROTEIN"/>
    <property type="match status" value="1"/>
</dbReference>
<dbReference type="InterPro" id="IPR051257">
    <property type="entry name" value="Diverse_CBS-Domain"/>
</dbReference>
<sequence>MEVAEVMNRRVEYIDPEASVLEAIEKIVNRRIRSVVVKPRDERDTYGVITVRDIVYKCLSKNLDPRKIKVEEICSKPLINVDKNASVEHVLSLMEKFNIARVFVKEGEKIVGVVSLMDIMAAYLTRRLL</sequence>
<name>A0A7C3MCK5_ARCFL</name>
<evidence type="ECO:0000256" key="1">
    <source>
        <dbReference type="ARBA" id="ARBA00023122"/>
    </source>
</evidence>
<gene>
    <name evidence="4" type="ORF">ENW66_09245</name>
</gene>
<protein>
    <submittedName>
        <fullName evidence="4">CBS domain-containing protein</fullName>
    </submittedName>
</protein>
<accession>A0A7C3MCK5</accession>
<dbReference type="EMBL" id="DTLB01000052">
    <property type="protein sequence ID" value="HFW33113.1"/>
    <property type="molecule type" value="Genomic_DNA"/>
</dbReference>
<comment type="caution">
    <text evidence="4">The sequence shown here is derived from an EMBL/GenBank/DDBJ whole genome shotgun (WGS) entry which is preliminary data.</text>
</comment>
<dbReference type="PANTHER" id="PTHR43080">
    <property type="entry name" value="CBS DOMAIN-CONTAINING PROTEIN CBSX3, MITOCHONDRIAL"/>
    <property type="match status" value="1"/>
</dbReference>
<feature type="domain" description="CBS" evidence="3">
    <location>
        <begin position="74"/>
        <end position="129"/>
    </location>
</feature>
<evidence type="ECO:0000313" key="4">
    <source>
        <dbReference type="EMBL" id="HFW33113.1"/>
    </source>
</evidence>
<reference evidence="4" key="1">
    <citation type="journal article" date="2020" name="mSystems">
        <title>Genome- and Community-Level Interaction Insights into Carbon Utilization and Element Cycling Functions of Hydrothermarchaeota in Hydrothermal Sediment.</title>
        <authorList>
            <person name="Zhou Z."/>
            <person name="Liu Y."/>
            <person name="Xu W."/>
            <person name="Pan J."/>
            <person name="Luo Z.H."/>
            <person name="Li M."/>
        </authorList>
    </citation>
    <scope>NUCLEOTIDE SEQUENCE [LARGE SCALE GENOMIC DNA]</scope>
    <source>
        <strain evidence="4">SpSt-87</strain>
    </source>
</reference>
<evidence type="ECO:0000259" key="3">
    <source>
        <dbReference type="PROSITE" id="PS51371"/>
    </source>
</evidence>
<organism evidence="4">
    <name type="scientific">Archaeoglobus fulgidus</name>
    <dbReference type="NCBI Taxonomy" id="2234"/>
    <lineage>
        <taxon>Archaea</taxon>
        <taxon>Methanobacteriati</taxon>
        <taxon>Methanobacteriota</taxon>
        <taxon>Archaeoglobi</taxon>
        <taxon>Archaeoglobales</taxon>
        <taxon>Archaeoglobaceae</taxon>
        <taxon>Archaeoglobus</taxon>
    </lineage>
</organism>
<dbReference type="Pfam" id="PF00571">
    <property type="entry name" value="CBS"/>
    <property type="match status" value="2"/>
</dbReference>
<dbReference type="PROSITE" id="PS51371">
    <property type="entry name" value="CBS"/>
    <property type="match status" value="2"/>
</dbReference>
<dbReference type="InterPro" id="IPR046342">
    <property type="entry name" value="CBS_dom_sf"/>
</dbReference>
<dbReference type="SMART" id="SM00116">
    <property type="entry name" value="CBS"/>
    <property type="match status" value="2"/>
</dbReference>
<feature type="domain" description="CBS" evidence="3">
    <location>
        <begin position="7"/>
        <end position="65"/>
    </location>
</feature>
<evidence type="ECO:0000256" key="2">
    <source>
        <dbReference type="PROSITE-ProRule" id="PRU00703"/>
    </source>
</evidence>
<proteinExistence type="predicted"/>
<dbReference type="SUPFAM" id="SSF54631">
    <property type="entry name" value="CBS-domain pair"/>
    <property type="match status" value="1"/>
</dbReference>